<dbReference type="KEGG" id="sfr:Sfri_2774"/>
<dbReference type="GO" id="GO:1902201">
    <property type="term" value="P:negative regulation of bacterial-type flagellum-dependent cell motility"/>
    <property type="evidence" value="ECO:0007669"/>
    <property type="project" value="TreeGrafter"/>
</dbReference>
<dbReference type="Gene3D" id="3.30.70.270">
    <property type="match status" value="1"/>
</dbReference>
<dbReference type="SUPFAM" id="SSF55073">
    <property type="entry name" value="Nucleotide cyclase"/>
    <property type="match status" value="1"/>
</dbReference>
<dbReference type="NCBIfam" id="TIGR00254">
    <property type="entry name" value="GGDEF"/>
    <property type="match status" value="1"/>
</dbReference>
<dbReference type="GO" id="GO:0043709">
    <property type="term" value="P:cell adhesion involved in single-species biofilm formation"/>
    <property type="evidence" value="ECO:0007669"/>
    <property type="project" value="TreeGrafter"/>
</dbReference>
<dbReference type="CDD" id="cd01949">
    <property type="entry name" value="GGDEF"/>
    <property type="match status" value="1"/>
</dbReference>
<dbReference type="PANTHER" id="PTHR45138">
    <property type="entry name" value="REGULATORY COMPONENTS OF SENSORY TRANSDUCTION SYSTEM"/>
    <property type="match status" value="1"/>
</dbReference>
<dbReference type="InterPro" id="IPR048516">
    <property type="entry name" value="DGCcoil"/>
</dbReference>
<dbReference type="InterPro" id="IPR029787">
    <property type="entry name" value="Nucleotide_cyclase"/>
</dbReference>
<evidence type="ECO:0000259" key="4">
    <source>
        <dbReference type="PROSITE" id="PS50887"/>
    </source>
</evidence>
<protein>
    <recommendedName>
        <fullName evidence="2">diguanylate cyclase</fullName>
        <ecNumber evidence="2">2.7.7.65</ecNumber>
    </recommendedName>
</protein>
<accession>Q07ZF0</accession>
<evidence type="ECO:0000256" key="2">
    <source>
        <dbReference type="ARBA" id="ARBA00012528"/>
    </source>
</evidence>
<evidence type="ECO:0000256" key="1">
    <source>
        <dbReference type="ARBA" id="ARBA00001946"/>
    </source>
</evidence>
<evidence type="ECO:0000256" key="3">
    <source>
        <dbReference type="ARBA" id="ARBA00034247"/>
    </source>
</evidence>
<dbReference type="PANTHER" id="PTHR45138:SF9">
    <property type="entry name" value="DIGUANYLATE CYCLASE DGCM-RELATED"/>
    <property type="match status" value="1"/>
</dbReference>
<dbReference type="SMART" id="SM00267">
    <property type="entry name" value="GGDEF"/>
    <property type="match status" value="1"/>
</dbReference>
<evidence type="ECO:0000313" key="6">
    <source>
        <dbReference type="Proteomes" id="UP000000684"/>
    </source>
</evidence>
<dbReference type="GO" id="GO:0005886">
    <property type="term" value="C:plasma membrane"/>
    <property type="evidence" value="ECO:0007669"/>
    <property type="project" value="TreeGrafter"/>
</dbReference>
<dbReference type="GO" id="GO:0052621">
    <property type="term" value="F:diguanylate cyclase activity"/>
    <property type="evidence" value="ECO:0007669"/>
    <property type="project" value="UniProtKB-EC"/>
</dbReference>
<dbReference type="FunFam" id="3.30.70.270:FF:000001">
    <property type="entry name" value="Diguanylate cyclase domain protein"/>
    <property type="match status" value="1"/>
</dbReference>
<feature type="domain" description="GGDEF" evidence="4">
    <location>
        <begin position="399"/>
        <end position="530"/>
    </location>
</feature>
<reference evidence="5 6" key="1">
    <citation type="submission" date="2006-08" db="EMBL/GenBank/DDBJ databases">
        <title>Complete sequence of Shewanella frigidimarina NCIMB 400.</title>
        <authorList>
            <consortium name="US DOE Joint Genome Institute"/>
            <person name="Copeland A."/>
            <person name="Lucas S."/>
            <person name="Lapidus A."/>
            <person name="Barry K."/>
            <person name="Detter J.C."/>
            <person name="Glavina del Rio T."/>
            <person name="Hammon N."/>
            <person name="Israni S."/>
            <person name="Dalin E."/>
            <person name="Tice H."/>
            <person name="Pitluck S."/>
            <person name="Fredrickson J.K."/>
            <person name="Kolker E."/>
            <person name="McCuel L.A."/>
            <person name="DiChristina T."/>
            <person name="Nealson K.H."/>
            <person name="Newman D."/>
            <person name="Tiedje J.M."/>
            <person name="Zhou J."/>
            <person name="Romine M.F."/>
            <person name="Culley D.E."/>
            <person name="Serres M."/>
            <person name="Chertkov O."/>
            <person name="Brettin T."/>
            <person name="Bruce D."/>
            <person name="Han C."/>
            <person name="Tapia R."/>
            <person name="Gilna P."/>
            <person name="Schmutz J."/>
            <person name="Larimer F."/>
            <person name="Land M."/>
            <person name="Hauser L."/>
            <person name="Kyrpides N."/>
            <person name="Mikhailova N."/>
            <person name="Richardson P."/>
        </authorList>
    </citation>
    <scope>NUCLEOTIDE SEQUENCE [LARGE SCALE GENOMIC DNA]</scope>
    <source>
        <strain evidence="5 6">NCIMB 400</strain>
    </source>
</reference>
<name>Q07ZF0_SHEFN</name>
<evidence type="ECO:0000313" key="5">
    <source>
        <dbReference type="EMBL" id="ABI72614.1"/>
    </source>
</evidence>
<dbReference type="eggNOG" id="COG3706">
    <property type="taxonomic scope" value="Bacteria"/>
</dbReference>
<keyword evidence="6" id="KW-1185">Reference proteome</keyword>
<organism evidence="5 6">
    <name type="scientific">Shewanella frigidimarina (strain NCIMB 400)</name>
    <dbReference type="NCBI Taxonomy" id="318167"/>
    <lineage>
        <taxon>Bacteria</taxon>
        <taxon>Pseudomonadati</taxon>
        <taxon>Pseudomonadota</taxon>
        <taxon>Gammaproteobacteria</taxon>
        <taxon>Alteromonadales</taxon>
        <taxon>Shewanellaceae</taxon>
        <taxon>Shewanella</taxon>
    </lineage>
</organism>
<dbReference type="Proteomes" id="UP000000684">
    <property type="component" value="Chromosome"/>
</dbReference>
<dbReference type="InterPro" id="IPR000160">
    <property type="entry name" value="GGDEF_dom"/>
</dbReference>
<dbReference type="InterPro" id="IPR050469">
    <property type="entry name" value="Diguanylate_Cyclase"/>
</dbReference>
<gene>
    <name evidence="5" type="ordered locus">Sfri_2774</name>
</gene>
<dbReference type="EC" id="2.7.7.65" evidence="2"/>
<dbReference type="HOGENOM" id="CLU_025058_1_0_6"/>
<dbReference type="EMBL" id="CP000447">
    <property type="protein sequence ID" value="ABI72614.1"/>
    <property type="molecule type" value="Genomic_DNA"/>
</dbReference>
<comment type="cofactor">
    <cofactor evidence="1">
        <name>Mg(2+)</name>
        <dbReference type="ChEBI" id="CHEBI:18420"/>
    </cofactor>
</comment>
<dbReference type="PROSITE" id="PS50887">
    <property type="entry name" value="GGDEF"/>
    <property type="match status" value="1"/>
</dbReference>
<dbReference type="InterPro" id="IPR043128">
    <property type="entry name" value="Rev_trsase/Diguanyl_cyclase"/>
</dbReference>
<dbReference type="Pfam" id="PF20975">
    <property type="entry name" value="DGCcoil"/>
    <property type="match status" value="1"/>
</dbReference>
<comment type="catalytic activity">
    <reaction evidence="3">
        <text>2 GTP = 3',3'-c-di-GMP + 2 diphosphate</text>
        <dbReference type="Rhea" id="RHEA:24898"/>
        <dbReference type="ChEBI" id="CHEBI:33019"/>
        <dbReference type="ChEBI" id="CHEBI:37565"/>
        <dbReference type="ChEBI" id="CHEBI:58805"/>
        <dbReference type="EC" id="2.7.7.65"/>
    </reaction>
</comment>
<dbReference type="AlphaFoldDB" id="Q07ZF0"/>
<dbReference type="Pfam" id="PF00990">
    <property type="entry name" value="GGDEF"/>
    <property type="match status" value="1"/>
</dbReference>
<sequence>MPLVENESRHCKMKESNTAITQISLMKQKLHAAKLALEEINTDRNDKLKTLIQFITHLSLACKGQNLELDNKLAKLRHHMHDFEQIDEALPELVDIERLLKSQYNHTMTRLEDSRNGLNRVIRQIQRINSAPDKLKKEITYFKQELGKPFHTVWEYIPKVEKLIFFYEEILKHEFADADNYEILPHHVQLAKELAAKIAEIEFRKDQRDQILVIKEVLLGDISLNNLLESYQSILSLLLENIAREKTASQDFLFALNDALTIVRDVVNNTHNNNQRCEQLKGQLNKEINLRVNNADELVVDAYDLSQLKIQLTVQLSSLRDSLSRKEALEQREQTILRKSIESMRKELNSMSQEANSYKEKLFEHQKLNLLDPLTQLANRTALEDRMEQEYRNHVRFKTPLWIAITDIDHFKNINDNFGHSTGDKTLQVIAMALKNSLRDSEFVARYGGEEFVLLLPDVTDEHISQLLNRVREKIKNIPFKFKNQRITVTLSIGAAQVMENETLEEAFERADAALYQAKNNGRDRVVIDI</sequence>
<dbReference type="STRING" id="318167.Sfri_2774"/>
<proteinExistence type="predicted"/>